<gene>
    <name evidence="2" type="ORF">scyTo_0025037</name>
</gene>
<dbReference type="Gene3D" id="2.30.30.190">
    <property type="entry name" value="CAP Gly-rich-like domain"/>
    <property type="match status" value="1"/>
</dbReference>
<dbReference type="STRING" id="75743.A0A401QGB3"/>
<dbReference type="SMART" id="SM01052">
    <property type="entry name" value="CAP_GLY"/>
    <property type="match status" value="1"/>
</dbReference>
<feature type="domain" description="CAP-Gly" evidence="1">
    <location>
        <begin position="17"/>
        <end position="61"/>
    </location>
</feature>
<name>A0A401QGB3_SCYTO</name>
<dbReference type="SUPFAM" id="SSF74924">
    <property type="entry name" value="Cap-Gly domain"/>
    <property type="match status" value="1"/>
</dbReference>
<evidence type="ECO:0000313" key="2">
    <source>
        <dbReference type="EMBL" id="GCB84347.1"/>
    </source>
</evidence>
<dbReference type="EMBL" id="BFAA01068525">
    <property type="protein sequence ID" value="GCB84347.1"/>
    <property type="molecule type" value="Genomic_DNA"/>
</dbReference>
<dbReference type="AlphaFoldDB" id="A0A401QGB3"/>
<dbReference type="Pfam" id="PF01302">
    <property type="entry name" value="CAP_GLY"/>
    <property type="match status" value="1"/>
</dbReference>
<accession>A0A401QGB3</accession>
<evidence type="ECO:0000313" key="3">
    <source>
        <dbReference type="Proteomes" id="UP000288216"/>
    </source>
</evidence>
<proteinExistence type="predicted"/>
<keyword evidence="3" id="KW-1185">Reference proteome</keyword>
<dbReference type="Proteomes" id="UP000288216">
    <property type="component" value="Unassembled WGS sequence"/>
</dbReference>
<dbReference type="InterPro" id="IPR036859">
    <property type="entry name" value="CAP-Gly_dom_sf"/>
</dbReference>
<comment type="caution">
    <text evidence="2">The sequence shown here is derived from an EMBL/GenBank/DDBJ whole genome shotgun (WGS) entry which is preliminary data.</text>
</comment>
<dbReference type="InterPro" id="IPR000938">
    <property type="entry name" value="CAP-Gly_domain"/>
</dbReference>
<feature type="non-terminal residue" evidence="2">
    <location>
        <position position="71"/>
    </location>
</feature>
<sequence>MVEVNNPPLYGVIRWIGEVPTQAEPLAGLEMEVALPTGCTDGTYCGRRYFRCPPNKALFVKLKTCRPDSRF</sequence>
<protein>
    <recommendedName>
        <fullName evidence="1">CAP-Gly domain-containing protein</fullName>
    </recommendedName>
</protein>
<dbReference type="PROSITE" id="PS50245">
    <property type="entry name" value="CAP_GLY_2"/>
    <property type="match status" value="1"/>
</dbReference>
<organism evidence="2 3">
    <name type="scientific">Scyliorhinus torazame</name>
    <name type="common">Cloudy catshark</name>
    <name type="synonym">Catulus torazame</name>
    <dbReference type="NCBI Taxonomy" id="75743"/>
    <lineage>
        <taxon>Eukaryota</taxon>
        <taxon>Metazoa</taxon>
        <taxon>Chordata</taxon>
        <taxon>Craniata</taxon>
        <taxon>Vertebrata</taxon>
        <taxon>Chondrichthyes</taxon>
        <taxon>Elasmobranchii</taxon>
        <taxon>Galeomorphii</taxon>
        <taxon>Galeoidea</taxon>
        <taxon>Carcharhiniformes</taxon>
        <taxon>Scyliorhinidae</taxon>
        <taxon>Scyliorhinus</taxon>
    </lineage>
</organism>
<reference evidence="2 3" key="1">
    <citation type="journal article" date="2018" name="Nat. Ecol. Evol.">
        <title>Shark genomes provide insights into elasmobranch evolution and the origin of vertebrates.</title>
        <authorList>
            <person name="Hara Y"/>
            <person name="Yamaguchi K"/>
            <person name="Onimaru K"/>
            <person name="Kadota M"/>
            <person name="Koyanagi M"/>
            <person name="Keeley SD"/>
            <person name="Tatsumi K"/>
            <person name="Tanaka K"/>
            <person name="Motone F"/>
            <person name="Kageyama Y"/>
            <person name="Nozu R"/>
            <person name="Adachi N"/>
            <person name="Nishimura O"/>
            <person name="Nakagawa R"/>
            <person name="Tanegashima C"/>
            <person name="Kiyatake I"/>
            <person name="Matsumoto R"/>
            <person name="Murakumo K"/>
            <person name="Nishida K"/>
            <person name="Terakita A"/>
            <person name="Kuratani S"/>
            <person name="Sato K"/>
            <person name="Hyodo S Kuraku.S."/>
        </authorList>
    </citation>
    <scope>NUCLEOTIDE SEQUENCE [LARGE SCALE GENOMIC DNA]</scope>
</reference>
<evidence type="ECO:0000259" key="1">
    <source>
        <dbReference type="PROSITE" id="PS50245"/>
    </source>
</evidence>
<dbReference type="OrthoDB" id="2130750at2759"/>